<dbReference type="Pfam" id="PF00491">
    <property type="entry name" value="Arginase"/>
    <property type="match status" value="1"/>
</dbReference>
<accession>A0A919TE63</accession>
<dbReference type="PANTHER" id="PTHR43782:SF3">
    <property type="entry name" value="ARGINASE"/>
    <property type="match status" value="1"/>
</dbReference>
<organism evidence="5 6">
    <name type="scientific">Paractinoplanes toevensis</name>
    <dbReference type="NCBI Taxonomy" id="571911"/>
    <lineage>
        <taxon>Bacteria</taxon>
        <taxon>Bacillati</taxon>
        <taxon>Actinomycetota</taxon>
        <taxon>Actinomycetes</taxon>
        <taxon>Micromonosporales</taxon>
        <taxon>Micromonosporaceae</taxon>
        <taxon>Paractinoplanes</taxon>
    </lineage>
</organism>
<evidence type="ECO:0000313" key="6">
    <source>
        <dbReference type="Proteomes" id="UP000677082"/>
    </source>
</evidence>
<reference evidence="5 6" key="1">
    <citation type="submission" date="2021-03" db="EMBL/GenBank/DDBJ databases">
        <title>Whole genome shotgun sequence of Actinoplanes toevensis NBRC 105298.</title>
        <authorList>
            <person name="Komaki H."/>
            <person name="Tamura T."/>
        </authorList>
    </citation>
    <scope>NUCLEOTIDE SEQUENCE [LARGE SCALE GENOMIC DNA]</scope>
    <source>
        <strain evidence="5 6">NBRC 105298</strain>
    </source>
</reference>
<evidence type="ECO:0000256" key="1">
    <source>
        <dbReference type="ARBA" id="ARBA00022723"/>
    </source>
</evidence>
<protein>
    <submittedName>
        <fullName evidence="5">Arginase</fullName>
    </submittedName>
</protein>
<evidence type="ECO:0000256" key="2">
    <source>
        <dbReference type="ARBA" id="ARBA00022801"/>
    </source>
</evidence>
<dbReference type="InterPro" id="IPR023696">
    <property type="entry name" value="Ureohydrolase_dom_sf"/>
</dbReference>
<name>A0A919TE63_9ACTN</name>
<proteinExistence type="inferred from homology"/>
<evidence type="ECO:0000256" key="3">
    <source>
        <dbReference type="ARBA" id="ARBA00023211"/>
    </source>
</evidence>
<dbReference type="EMBL" id="BOQN01000080">
    <property type="protein sequence ID" value="GIM94344.1"/>
    <property type="molecule type" value="Genomic_DNA"/>
</dbReference>
<comment type="caution">
    <text evidence="5">The sequence shown here is derived from an EMBL/GenBank/DDBJ whole genome shotgun (WGS) entry which is preliminary data.</text>
</comment>
<dbReference type="GO" id="GO:0004053">
    <property type="term" value="F:arginase activity"/>
    <property type="evidence" value="ECO:0007669"/>
    <property type="project" value="TreeGrafter"/>
</dbReference>
<keyword evidence="3" id="KW-0464">Manganese</keyword>
<dbReference type="GO" id="GO:0005829">
    <property type="term" value="C:cytosol"/>
    <property type="evidence" value="ECO:0007669"/>
    <property type="project" value="TreeGrafter"/>
</dbReference>
<keyword evidence="6" id="KW-1185">Reference proteome</keyword>
<gene>
    <name evidence="5" type="primary">argI2_2</name>
    <name evidence="5" type="ORF">Ato02nite_061370</name>
</gene>
<dbReference type="InterPro" id="IPR006035">
    <property type="entry name" value="Ureohydrolase"/>
</dbReference>
<dbReference type="Gene3D" id="3.40.800.10">
    <property type="entry name" value="Ureohydrolase domain"/>
    <property type="match status" value="1"/>
</dbReference>
<dbReference type="PANTHER" id="PTHR43782">
    <property type="entry name" value="ARGINASE"/>
    <property type="match status" value="1"/>
</dbReference>
<keyword evidence="2" id="KW-0378">Hydrolase</keyword>
<evidence type="ECO:0000256" key="4">
    <source>
        <dbReference type="PROSITE-ProRule" id="PRU00742"/>
    </source>
</evidence>
<keyword evidence="1" id="KW-0479">Metal-binding</keyword>
<dbReference type="SUPFAM" id="SSF52768">
    <property type="entry name" value="Arginase/deacetylase"/>
    <property type="match status" value="1"/>
</dbReference>
<comment type="similarity">
    <text evidence="4">Belongs to the arginase family.</text>
</comment>
<dbReference type="CDD" id="cd09999">
    <property type="entry name" value="Arginase-like_1"/>
    <property type="match status" value="1"/>
</dbReference>
<sequence length="303" mass="31349">MTGMDVHWGLIGVPSSAGAHTPGLEKGPAAIRAAGLVGLLAGGVQDHGDVPAFRWRLDRERPDAKNAAAVARVAADTADGVVRILAAGQKPLVIGGDCSITIGVVAGFRRAGVDPALLYVDSGPDLYTPATRPIGNFDAMGMAHLLAIPGHVPEVAGDAPLLTPADIVNFGHTLPADDIELRLLDDLGIAHLHVDEIRAGPEAAAHRALTHITKPFVLHLDADVLAFADTPLADVPDCGELHLAELAATLRVFTASPLFAALVLTEINPDHAPDLDVLPHYLAAVTASLPTEPTGPAGPRRVP</sequence>
<dbReference type="PRINTS" id="PR00116">
    <property type="entry name" value="ARGINASE"/>
</dbReference>
<evidence type="ECO:0000313" key="5">
    <source>
        <dbReference type="EMBL" id="GIM94344.1"/>
    </source>
</evidence>
<dbReference type="AlphaFoldDB" id="A0A919TE63"/>
<dbReference type="PROSITE" id="PS51409">
    <property type="entry name" value="ARGINASE_2"/>
    <property type="match status" value="1"/>
</dbReference>
<dbReference type="Proteomes" id="UP000677082">
    <property type="component" value="Unassembled WGS sequence"/>
</dbReference>
<dbReference type="GO" id="GO:0030145">
    <property type="term" value="F:manganese ion binding"/>
    <property type="evidence" value="ECO:0007669"/>
    <property type="project" value="TreeGrafter"/>
</dbReference>